<comment type="caution">
    <text evidence="3">The sequence shown here is derived from an EMBL/GenBank/DDBJ whole genome shotgun (WGS) entry which is preliminary data.</text>
</comment>
<proteinExistence type="predicted"/>
<dbReference type="EMBL" id="SDOV01000002">
    <property type="protein sequence ID" value="KAH7643645.1"/>
    <property type="molecule type" value="Genomic_DNA"/>
</dbReference>
<dbReference type="PANTHER" id="PTHR10278:SF0">
    <property type="entry name" value="CORTICOTROPIN-RELEASING FACTOR-BINDING PROTEIN"/>
    <property type="match status" value="1"/>
</dbReference>
<dbReference type="GO" id="GO:0005615">
    <property type="term" value="C:extracellular space"/>
    <property type="evidence" value="ECO:0007669"/>
    <property type="project" value="TreeGrafter"/>
</dbReference>
<sequence>MNESIRIRFISLSTSILSILLLLLLCDDENQILATDIVLKDQIKLPELDLKTQRLKSESIIYITKPGRYAFYIDDEKLLKIKGQIYFTTSRLNQSIGIFLNERNSSCINSQNYYLNYYDGWKFQNGRRFPSPGQHAEPFKTRICESNQTYEMEMNHIFFSSQNFAMITYRIPIINTGFTFTFMLRDIVKPCNVMFYEEKHEHGRSPFIRDKYVLQNFHREINCSAYIFQQRKHKYSPYLQIVRSKVGQKRRHNNSRIIPDNNKESCETLHAKDYIEIGGDSHLESESHKFQVAFDFCPEHDDHLISDIRTDILIDCRIITIRLISSGRYVNFIQFKYLPPRMRYVCNWQYDLDPDDDNLGKRKEYSHLFC</sequence>
<evidence type="ECO:0000313" key="3">
    <source>
        <dbReference type="EMBL" id="KAH7643645.1"/>
    </source>
</evidence>
<evidence type="ECO:0000256" key="1">
    <source>
        <dbReference type="SAM" id="SignalP"/>
    </source>
</evidence>
<dbReference type="InterPro" id="IPR056177">
    <property type="entry name" value="CRF-BP_N"/>
</dbReference>
<dbReference type="Pfam" id="PF05428">
    <property type="entry name" value="CRF-BP_N"/>
    <property type="match status" value="1"/>
</dbReference>
<dbReference type="GO" id="GO:0009755">
    <property type="term" value="P:hormone-mediated signaling pathway"/>
    <property type="evidence" value="ECO:0007669"/>
    <property type="project" value="TreeGrafter"/>
</dbReference>
<name>A0A9D4SJQ8_DERFA</name>
<dbReference type="AlphaFoldDB" id="A0A9D4SJQ8"/>
<dbReference type="GO" id="GO:0051424">
    <property type="term" value="F:corticotropin-releasing hormone binding"/>
    <property type="evidence" value="ECO:0007669"/>
    <property type="project" value="InterPro"/>
</dbReference>
<dbReference type="OrthoDB" id="10056927at2759"/>
<feature type="domain" description="Corticotropin-releasing factor binding protein N-terminal" evidence="2">
    <location>
        <begin position="66"/>
        <end position="182"/>
    </location>
</feature>
<feature type="chain" id="PRO_5039029788" description="Corticotropin-releasing factor binding protein N-terminal domain-containing protein" evidence="1">
    <location>
        <begin position="35"/>
        <end position="370"/>
    </location>
</feature>
<dbReference type="GO" id="GO:0051460">
    <property type="term" value="P:negative regulation of corticotropin secretion"/>
    <property type="evidence" value="ECO:0007669"/>
    <property type="project" value="TreeGrafter"/>
</dbReference>
<accession>A0A9D4SJQ8</accession>
<dbReference type="PANTHER" id="PTHR10278">
    <property type="entry name" value="CORTICOTROPIN-RELEASING FACTOR-BINDING PROTEIN"/>
    <property type="match status" value="1"/>
</dbReference>
<protein>
    <recommendedName>
        <fullName evidence="2">Corticotropin-releasing factor binding protein N-terminal domain-containing protein</fullName>
    </recommendedName>
</protein>
<reference evidence="3" key="1">
    <citation type="submission" date="2020-06" db="EMBL/GenBank/DDBJ databases">
        <authorList>
            <person name="Ji K."/>
            <person name="Li J."/>
        </authorList>
    </citation>
    <scope>NUCLEOTIDE SEQUENCE</scope>
    <source>
        <strain evidence="3">JKM2019</strain>
        <tissue evidence="3">Whole body</tissue>
    </source>
</reference>
<reference evidence="3" key="2">
    <citation type="journal article" date="2021" name="World Allergy Organ. J.">
        <title>Chromosome-level assembly of Dermatophagoides farinae genome and transcriptome reveals two novel allergens Der f 37 and Der f 39.</title>
        <authorList>
            <person name="Chen J."/>
            <person name="Cai Z."/>
            <person name="Fan D."/>
            <person name="Hu J."/>
            <person name="Hou Y."/>
            <person name="He Y."/>
            <person name="Zhang Z."/>
            <person name="Zhao Z."/>
            <person name="Gao P."/>
            <person name="Hu W."/>
            <person name="Sun J."/>
            <person name="Li J."/>
            <person name="Ji K."/>
        </authorList>
    </citation>
    <scope>NUCLEOTIDE SEQUENCE</scope>
    <source>
        <strain evidence="3">JKM2019</strain>
    </source>
</reference>
<organism evidence="3">
    <name type="scientific">Dermatophagoides farinae</name>
    <name type="common">American house dust mite</name>
    <dbReference type="NCBI Taxonomy" id="6954"/>
    <lineage>
        <taxon>Eukaryota</taxon>
        <taxon>Metazoa</taxon>
        <taxon>Ecdysozoa</taxon>
        <taxon>Arthropoda</taxon>
        <taxon>Chelicerata</taxon>
        <taxon>Arachnida</taxon>
        <taxon>Acari</taxon>
        <taxon>Acariformes</taxon>
        <taxon>Sarcoptiformes</taxon>
        <taxon>Astigmata</taxon>
        <taxon>Psoroptidia</taxon>
        <taxon>Analgoidea</taxon>
        <taxon>Pyroglyphidae</taxon>
        <taxon>Dermatophagoidinae</taxon>
        <taxon>Dermatophagoides</taxon>
    </lineage>
</organism>
<evidence type="ECO:0000259" key="2">
    <source>
        <dbReference type="Pfam" id="PF05428"/>
    </source>
</evidence>
<dbReference type="InterPro" id="IPR008435">
    <property type="entry name" value="CRF-bd"/>
</dbReference>
<feature type="signal peptide" evidence="1">
    <location>
        <begin position="1"/>
        <end position="34"/>
    </location>
</feature>
<keyword evidence="1" id="KW-0732">Signal</keyword>
<gene>
    <name evidence="3" type="ORF">HUG17_6007</name>
</gene>
<dbReference type="Proteomes" id="UP000828236">
    <property type="component" value="Unassembled WGS sequence"/>
</dbReference>